<reference evidence="2" key="2">
    <citation type="journal article" date="2013" name="PLoS ONE">
        <title>A Gene Expression Study of the Activities of Aromatic Ring-Cleavage Dioxygenases in Mycobacterium gilvum PYR-GCK to Changes in Salinity and pH during Pyrene Degradation.</title>
        <authorList>
            <person name="Badejo A.C."/>
            <person name="Badejo A.O."/>
            <person name="Shin K.H."/>
            <person name="Chai Y.G."/>
        </authorList>
    </citation>
    <scope>NUCLEOTIDE SEQUENCE [LARGE SCALE GENOMIC DNA]</scope>
    <source>
        <strain evidence="2">PYR-GCK</strain>
    </source>
</reference>
<keyword evidence="1" id="KW-0472">Membrane</keyword>
<dbReference type="HOGENOM" id="CLU_190679_0_0_11"/>
<dbReference type="STRING" id="350054.Mflv_3973"/>
<protein>
    <submittedName>
        <fullName evidence="2">Uncharacterized protein</fullName>
    </submittedName>
</protein>
<keyword evidence="1" id="KW-0812">Transmembrane</keyword>
<feature type="transmembrane region" description="Helical" evidence="1">
    <location>
        <begin position="45"/>
        <end position="66"/>
    </location>
</feature>
<reference evidence="2" key="1">
    <citation type="submission" date="2007-04" db="EMBL/GenBank/DDBJ databases">
        <authorList>
            <consortium name="US DOE Joint Genome Institute"/>
            <person name="Copeland A."/>
            <person name="Lucas S."/>
            <person name="Lapidus A."/>
            <person name="Barry K."/>
            <person name="Detter J.C."/>
            <person name="Glavina del Rio T."/>
            <person name="Hammon N."/>
            <person name="Israni S."/>
            <person name="Dalin E."/>
            <person name="Tice H."/>
            <person name="Pitluck S."/>
            <person name="Chain P."/>
            <person name="Malfatti S."/>
            <person name="Shin M."/>
            <person name="Vergez L."/>
            <person name="Schmutz J."/>
            <person name="Larimer F."/>
            <person name="Land M."/>
            <person name="Hauser L."/>
            <person name="Kyrpides N."/>
            <person name="Mikhailova N."/>
            <person name="Miller C."/>
            <person name="Richardson P."/>
        </authorList>
    </citation>
    <scope>NUCLEOTIDE SEQUENCE</scope>
    <source>
        <strain evidence="2">PYR-GCK</strain>
    </source>
</reference>
<proteinExistence type="predicted"/>
<evidence type="ECO:0000313" key="2">
    <source>
        <dbReference type="EMBL" id="ABP46444.1"/>
    </source>
</evidence>
<dbReference type="EMBL" id="CP000656">
    <property type="protein sequence ID" value="ABP46444.1"/>
    <property type="molecule type" value="Genomic_DNA"/>
</dbReference>
<organism evidence="2">
    <name type="scientific">Mycolicibacterium gilvum (strain PYR-GCK)</name>
    <name type="common">Mycobacterium gilvum (strain PYR-GCK)</name>
    <dbReference type="NCBI Taxonomy" id="350054"/>
    <lineage>
        <taxon>Bacteria</taxon>
        <taxon>Bacillati</taxon>
        <taxon>Actinomycetota</taxon>
        <taxon>Actinomycetes</taxon>
        <taxon>Mycobacteriales</taxon>
        <taxon>Mycobacteriaceae</taxon>
        <taxon>Mycolicibacterium</taxon>
    </lineage>
</organism>
<evidence type="ECO:0000256" key="1">
    <source>
        <dbReference type="SAM" id="Phobius"/>
    </source>
</evidence>
<sequence length="89" mass="9337">MNLVVGASWCAAIAGIVLGTAALIVFRSPLPAARVTLELFTAAGLLRLSVDATWTAIAATAVVILLRRTVTRSLVADFSASPWRAQRST</sequence>
<name>A4TCM6_MYCGI</name>
<dbReference type="OrthoDB" id="4641539at2"/>
<keyword evidence="1" id="KW-1133">Transmembrane helix</keyword>
<dbReference type="eggNOG" id="ENOG5031V98">
    <property type="taxonomic scope" value="Bacteria"/>
</dbReference>
<accession>A4TCM6</accession>
<dbReference type="KEGG" id="mgi:Mflv_3973"/>
<dbReference type="AlphaFoldDB" id="A4TCM6"/>
<gene>
    <name evidence="2" type="ordered locus">Mflv_3973</name>
</gene>